<evidence type="ECO:0000313" key="2">
    <source>
        <dbReference type="EMBL" id="UOQ69046.1"/>
    </source>
</evidence>
<evidence type="ECO:0000256" key="1">
    <source>
        <dbReference type="SAM" id="Phobius"/>
    </source>
</evidence>
<reference evidence="2" key="1">
    <citation type="submission" date="2022-04" db="EMBL/GenBank/DDBJ databases">
        <title>Hymenobacter sp. isolated from the air.</title>
        <authorList>
            <person name="Won M."/>
            <person name="Lee C.-M."/>
            <person name="Woen H.-Y."/>
            <person name="Kwon S.-W."/>
        </authorList>
    </citation>
    <scope>NUCLEOTIDE SEQUENCE</scope>
    <source>
        <strain evidence="2">5420S-77</strain>
        <plasmid evidence="2">unnamed3</plasmid>
    </source>
</reference>
<feature type="transmembrane region" description="Helical" evidence="1">
    <location>
        <begin position="38"/>
        <end position="58"/>
    </location>
</feature>
<gene>
    <name evidence="2" type="ORF">MUN86_26450</name>
</gene>
<feature type="transmembrane region" description="Helical" evidence="1">
    <location>
        <begin position="95"/>
        <end position="116"/>
    </location>
</feature>
<name>A0ABY4GE58_9BACT</name>
<keyword evidence="1" id="KW-0472">Membrane</keyword>
<evidence type="ECO:0000313" key="3">
    <source>
        <dbReference type="Proteomes" id="UP000830401"/>
    </source>
</evidence>
<feature type="transmembrane region" description="Helical" evidence="1">
    <location>
        <begin position="65"/>
        <end position="83"/>
    </location>
</feature>
<keyword evidence="1" id="KW-1133">Transmembrane helix</keyword>
<dbReference type="EMBL" id="CP095064">
    <property type="protein sequence ID" value="UOQ69046.1"/>
    <property type="molecule type" value="Genomic_DNA"/>
</dbReference>
<geneLocation type="plasmid" evidence="2 3">
    <name>unnamed3</name>
</geneLocation>
<keyword evidence="2" id="KW-0614">Plasmid</keyword>
<accession>A0ABY4GE58</accession>
<organism evidence="2 3">
    <name type="scientific">Hymenobacter volaticus</name>
    <dbReference type="NCBI Taxonomy" id="2932254"/>
    <lineage>
        <taxon>Bacteria</taxon>
        <taxon>Pseudomonadati</taxon>
        <taxon>Bacteroidota</taxon>
        <taxon>Cytophagia</taxon>
        <taxon>Cytophagales</taxon>
        <taxon>Hymenobacteraceae</taxon>
        <taxon>Hymenobacter</taxon>
    </lineage>
</organism>
<proteinExistence type="predicted"/>
<sequence length="125" mass="13896">MGVLFAGTLTMGAAAFLMHRTGRVDVYHLTWFEYWVKLLTIPSVAFSLFVFLACAFVATEKKYAGLLVIGLTLTLIGFGVYQHTLDDGYLETQYVVRYAGFLVGLLGGFAAAHYVFRGERWATSH</sequence>
<keyword evidence="3" id="KW-1185">Reference proteome</keyword>
<dbReference type="Proteomes" id="UP000830401">
    <property type="component" value="Plasmid unnamed3"/>
</dbReference>
<keyword evidence="1" id="KW-0812">Transmembrane</keyword>
<protein>
    <submittedName>
        <fullName evidence="2">Uncharacterized protein</fullName>
    </submittedName>
</protein>